<keyword evidence="2" id="KW-1185">Reference proteome</keyword>
<evidence type="ECO:0000313" key="2">
    <source>
        <dbReference type="Proteomes" id="UP000186098"/>
    </source>
</evidence>
<name>A0A1N7MXS8_9RHOB</name>
<dbReference type="Proteomes" id="UP000186098">
    <property type="component" value="Unassembled WGS sequence"/>
</dbReference>
<dbReference type="AlphaFoldDB" id="A0A1N7MXS8"/>
<gene>
    <name evidence="1" type="ORF">SAMN05421795_11135</name>
</gene>
<proteinExistence type="predicted"/>
<organism evidence="1 2">
    <name type="scientific">Phaeovulum vinaykumarii</name>
    <dbReference type="NCBI Taxonomy" id="407234"/>
    <lineage>
        <taxon>Bacteria</taxon>
        <taxon>Pseudomonadati</taxon>
        <taxon>Pseudomonadota</taxon>
        <taxon>Alphaproteobacteria</taxon>
        <taxon>Rhodobacterales</taxon>
        <taxon>Paracoccaceae</taxon>
        <taxon>Phaeovulum</taxon>
    </lineage>
</organism>
<dbReference type="STRING" id="407234.SAMN05421795_11135"/>
<accession>A0A1N7MXS8</accession>
<reference evidence="2" key="1">
    <citation type="submission" date="2017-01" db="EMBL/GenBank/DDBJ databases">
        <authorList>
            <person name="Varghese N."/>
            <person name="Submissions S."/>
        </authorList>
    </citation>
    <scope>NUCLEOTIDE SEQUENCE [LARGE SCALE GENOMIC DNA]</scope>
    <source>
        <strain evidence="2">DSM 18714</strain>
    </source>
</reference>
<protein>
    <submittedName>
        <fullName evidence="1">Uncharacterized protein</fullName>
    </submittedName>
</protein>
<dbReference type="EMBL" id="FTOM01000011">
    <property type="protein sequence ID" value="SIS90828.1"/>
    <property type="molecule type" value="Genomic_DNA"/>
</dbReference>
<sequence length="78" mass="9329">MGQWPVWADWTRLGYEVDYKIDVYPPGAVRPDMFDSSYVVRDPKTGKIVYENEKSFKNKAGQSFNRITWRDMQENYTR</sequence>
<evidence type="ECO:0000313" key="1">
    <source>
        <dbReference type="EMBL" id="SIS90828.1"/>
    </source>
</evidence>